<evidence type="ECO:0000313" key="3">
    <source>
        <dbReference type="Proteomes" id="UP001630127"/>
    </source>
</evidence>
<name>A0ABD3ATP5_9GENT</name>
<dbReference type="EMBL" id="JBJUIK010000002">
    <property type="protein sequence ID" value="KAL3534566.1"/>
    <property type="molecule type" value="Genomic_DNA"/>
</dbReference>
<gene>
    <name evidence="2" type="ORF">ACH5RR_003027</name>
</gene>
<sequence>MHWLNWSKLSNTKDKGWLGFRKMFNEALLTKQLWRFIFHPNLLVSKVLKAKCFYNSSILTAAPPKGASWFWQSMCSVRNFLSEEIRRIGDGKSDNIWMDRWIPSSEGGRILTTKPDHCTFTSVDQLIQGKCWNRILLKNLFCDRDVANIIKILISLTRRNDRWFWPHAPSGNYSVQSGYKVLKRRQEEQAKKPVRGTESSRNNQQAEVWNFTWNAKVKHKIRHFIWRCLSRIIPTNAYFFRRTKKGSPYCNRCETAQESIEHILFFCDHAKSVWNLAPVQWDGLEEARGDFWEWWNMIRLATNEKGDKENAVITANILW</sequence>
<keyword evidence="3" id="KW-1185">Reference proteome</keyword>
<accession>A0ABD3ATP5</accession>
<dbReference type="PANTHER" id="PTHR33116">
    <property type="entry name" value="REVERSE TRANSCRIPTASE ZINC-BINDING DOMAIN-CONTAINING PROTEIN-RELATED-RELATED"/>
    <property type="match status" value="1"/>
</dbReference>
<protein>
    <recommendedName>
        <fullName evidence="1">Reverse transcriptase zinc-binding domain-containing protein</fullName>
    </recommendedName>
</protein>
<evidence type="ECO:0000259" key="1">
    <source>
        <dbReference type="Pfam" id="PF13966"/>
    </source>
</evidence>
<dbReference type="Pfam" id="PF13966">
    <property type="entry name" value="zf-RVT"/>
    <property type="match status" value="1"/>
</dbReference>
<dbReference type="AlphaFoldDB" id="A0ABD3ATP5"/>
<organism evidence="2 3">
    <name type="scientific">Cinchona calisaya</name>
    <dbReference type="NCBI Taxonomy" id="153742"/>
    <lineage>
        <taxon>Eukaryota</taxon>
        <taxon>Viridiplantae</taxon>
        <taxon>Streptophyta</taxon>
        <taxon>Embryophyta</taxon>
        <taxon>Tracheophyta</taxon>
        <taxon>Spermatophyta</taxon>
        <taxon>Magnoliopsida</taxon>
        <taxon>eudicotyledons</taxon>
        <taxon>Gunneridae</taxon>
        <taxon>Pentapetalae</taxon>
        <taxon>asterids</taxon>
        <taxon>lamiids</taxon>
        <taxon>Gentianales</taxon>
        <taxon>Rubiaceae</taxon>
        <taxon>Cinchonoideae</taxon>
        <taxon>Cinchoneae</taxon>
        <taxon>Cinchona</taxon>
    </lineage>
</organism>
<dbReference type="PANTHER" id="PTHR33116:SF86">
    <property type="entry name" value="REVERSE TRANSCRIPTASE DOMAIN-CONTAINING PROTEIN"/>
    <property type="match status" value="1"/>
</dbReference>
<proteinExistence type="predicted"/>
<feature type="domain" description="Reverse transcriptase zinc-binding" evidence="1">
    <location>
        <begin position="173"/>
        <end position="274"/>
    </location>
</feature>
<dbReference type="InterPro" id="IPR026960">
    <property type="entry name" value="RVT-Znf"/>
</dbReference>
<dbReference type="Proteomes" id="UP001630127">
    <property type="component" value="Unassembled WGS sequence"/>
</dbReference>
<comment type="caution">
    <text evidence="2">The sequence shown here is derived from an EMBL/GenBank/DDBJ whole genome shotgun (WGS) entry which is preliminary data.</text>
</comment>
<evidence type="ECO:0000313" key="2">
    <source>
        <dbReference type="EMBL" id="KAL3534566.1"/>
    </source>
</evidence>
<reference evidence="2 3" key="1">
    <citation type="submission" date="2024-11" db="EMBL/GenBank/DDBJ databases">
        <title>A near-complete genome assembly of Cinchona calisaya.</title>
        <authorList>
            <person name="Lian D.C."/>
            <person name="Zhao X.W."/>
            <person name="Wei L."/>
        </authorList>
    </citation>
    <scope>NUCLEOTIDE SEQUENCE [LARGE SCALE GENOMIC DNA]</scope>
    <source>
        <tissue evidence="2">Nenye</tissue>
    </source>
</reference>